<proteinExistence type="inferred from homology"/>
<name>A0A5C5WCK9_9BACT</name>
<evidence type="ECO:0000256" key="1">
    <source>
        <dbReference type="ARBA" id="ARBA00006046"/>
    </source>
</evidence>
<dbReference type="PANTHER" id="PTHR43734:SF7">
    <property type="entry name" value="4,4'-DIAPONEUROSPORENE OXYGENASE"/>
    <property type="match status" value="1"/>
</dbReference>
<dbReference type="Pfam" id="PF13450">
    <property type="entry name" value="NAD_binding_8"/>
    <property type="match status" value="1"/>
</dbReference>
<accession>A0A5C5WCK9</accession>
<dbReference type="AlphaFoldDB" id="A0A5C5WCK9"/>
<evidence type="ECO:0000313" key="4">
    <source>
        <dbReference type="Proteomes" id="UP000318995"/>
    </source>
</evidence>
<dbReference type="InterPro" id="IPR036188">
    <property type="entry name" value="FAD/NAD-bd_sf"/>
</dbReference>
<comment type="similarity">
    <text evidence="1">Belongs to the carotenoid/retinoid oxidoreductase family.</text>
</comment>
<keyword evidence="2" id="KW-0560">Oxidoreductase</keyword>
<evidence type="ECO:0000313" key="3">
    <source>
        <dbReference type="EMBL" id="TWT48646.1"/>
    </source>
</evidence>
<evidence type="ECO:0008006" key="5">
    <source>
        <dbReference type="Google" id="ProtNLM"/>
    </source>
</evidence>
<reference evidence="3 4" key="1">
    <citation type="submission" date="2019-02" db="EMBL/GenBank/DDBJ databases">
        <title>Deep-cultivation of Planctomycetes and their phenomic and genomic characterization uncovers novel biology.</title>
        <authorList>
            <person name="Wiegand S."/>
            <person name="Jogler M."/>
            <person name="Boedeker C."/>
            <person name="Pinto D."/>
            <person name="Vollmers J."/>
            <person name="Rivas-Marin E."/>
            <person name="Kohn T."/>
            <person name="Peeters S.H."/>
            <person name="Heuer A."/>
            <person name="Rast P."/>
            <person name="Oberbeckmann S."/>
            <person name="Bunk B."/>
            <person name="Jeske O."/>
            <person name="Meyerdierks A."/>
            <person name="Storesund J.E."/>
            <person name="Kallscheuer N."/>
            <person name="Luecker S."/>
            <person name="Lage O.M."/>
            <person name="Pohl T."/>
            <person name="Merkel B.J."/>
            <person name="Hornburger P."/>
            <person name="Mueller R.-W."/>
            <person name="Bruemmer F."/>
            <person name="Labrenz M."/>
            <person name="Spormann A.M."/>
            <person name="Op Den Camp H."/>
            <person name="Overmann J."/>
            <person name="Amann R."/>
            <person name="Jetten M.S.M."/>
            <person name="Mascher T."/>
            <person name="Medema M.H."/>
            <person name="Devos D.P."/>
            <person name="Kaster A.-K."/>
            <person name="Ovreas L."/>
            <person name="Rohde M."/>
            <person name="Galperin M.Y."/>
            <person name="Jogler C."/>
        </authorList>
    </citation>
    <scope>NUCLEOTIDE SEQUENCE [LARGE SCALE GENOMIC DNA]</scope>
    <source>
        <strain evidence="3 4">Pla111</strain>
    </source>
</reference>
<dbReference type="SUPFAM" id="SSF51905">
    <property type="entry name" value="FAD/NAD(P)-binding domain"/>
    <property type="match status" value="1"/>
</dbReference>
<dbReference type="EMBL" id="SJPH01000001">
    <property type="protein sequence ID" value="TWT48646.1"/>
    <property type="molecule type" value="Genomic_DNA"/>
</dbReference>
<keyword evidence="4" id="KW-1185">Reference proteome</keyword>
<organism evidence="3 4">
    <name type="scientific">Botrimarina hoheduenensis</name>
    <dbReference type="NCBI Taxonomy" id="2528000"/>
    <lineage>
        <taxon>Bacteria</taxon>
        <taxon>Pseudomonadati</taxon>
        <taxon>Planctomycetota</taxon>
        <taxon>Planctomycetia</taxon>
        <taxon>Pirellulales</taxon>
        <taxon>Lacipirellulaceae</taxon>
        <taxon>Botrimarina</taxon>
    </lineage>
</organism>
<gene>
    <name evidence="3" type="ORF">Pla111_04210</name>
</gene>
<sequence length="469" mass="52294">MVYDTIIIGAGMSGLAAGIRLAMYDQRVCVLEKHTTIGGLNSFYRLRRRDYDVGLHALTNITPKGTRKGPLARLLRQLRFSWDDFQISPQIGSQVVFPGRTLGFDNNPALLEAEVVREFPAQADNYRRFVAAIADYDDLTDEHQQLSARQVVSSYLTEPVLVEMLFCPLMFYGSAREHDMDWGQFCIMFRSIFLEGLGRPHAGVRLILKNLVKKFRGMGGELRLRAGVDRLHVENGRVTGVVLDSGDVLEAKRVLSSAGWVETMRLCDDGTPVEVAGSAQRSAGRLSFCETISTLDVDPKQMGYDRTITFFNDHERFDWTVPAEPCDLRSGVICSPNNFDYATALDDGRGGRGTMRITVLANHDYWHGLDEAAYPIEKLRWFDRINAAGVRFTPDYRSRIIDTDMFTPTTITRFTGHDNGAVYGAPEKQLDGATHLENLFVCGTDQGFVGIVGSIVSGIGMANLHCLKE</sequence>
<dbReference type="PANTHER" id="PTHR43734">
    <property type="entry name" value="PHYTOENE DESATURASE"/>
    <property type="match status" value="1"/>
</dbReference>
<dbReference type="Proteomes" id="UP000318995">
    <property type="component" value="Unassembled WGS sequence"/>
</dbReference>
<comment type="caution">
    <text evidence="3">The sequence shown here is derived from an EMBL/GenBank/DDBJ whole genome shotgun (WGS) entry which is preliminary data.</text>
</comment>
<dbReference type="OrthoDB" id="9814556at2"/>
<dbReference type="RefSeq" id="WP_146570875.1">
    <property type="nucleotide sequence ID" value="NZ_SJPH01000001.1"/>
</dbReference>
<protein>
    <recommendedName>
        <fullName evidence="5">Amine oxidase domain-containing protein</fullName>
    </recommendedName>
</protein>
<evidence type="ECO:0000256" key="2">
    <source>
        <dbReference type="ARBA" id="ARBA00023002"/>
    </source>
</evidence>
<dbReference type="Gene3D" id="3.50.50.60">
    <property type="entry name" value="FAD/NAD(P)-binding domain"/>
    <property type="match status" value="2"/>
</dbReference>
<dbReference type="GO" id="GO:0016491">
    <property type="term" value="F:oxidoreductase activity"/>
    <property type="evidence" value="ECO:0007669"/>
    <property type="project" value="UniProtKB-KW"/>
</dbReference>